<reference evidence="1" key="1">
    <citation type="journal article" date="2020" name="Mol. Plant Microbe Interact.">
        <title>Genome Sequence of the Biocontrol Agent Coniothyrium minitans strain Conio (IMI 134523).</title>
        <authorList>
            <person name="Patel D."/>
            <person name="Shittu T.A."/>
            <person name="Baroncelli R."/>
            <person name="Muthumeenakshi S."/>
            <person name="Osborne T.H."/>
            <person name="Janganan T.K."/>
            <person name="Sreenivasaprasad S."/>
        </authorList>
    </citation>
    <scope>NUCLEOTIDE SEQUENCE</scope>
    <source>
        <strain evidence="1">Conio</strain>
    </source>
</reference>
<dbReference type="AlphaFoldDB" id="A0A9P6KV69"/>
<name>A0A9P6KV69_9PLEO</name>
<accession>A0A9P6KV69</accession>
<keyword evidence="2" id="KW-1185">Reference proteome</keyword>
<evidence type="ECO:0000313" key="2">
    <source>
        <dbReference type="Proteomes" id="UP000756921"/>
    </source>
</evidence>
<dbReference type="Proteomes" id="UP000756921">
    <property type="component" value="Unassembled WGS sequence"/>
</dbReference>
<dbReference type="Gene3D" id="2.80.10.50">
    <property type="match status" value="1"/>
</dbReference>
<dbReference type="OrthoDB" id="3439489at2759"/>
<dbReference type="EMBL" id="WJXW01000002">
    <property type="protein sequence ID" value="KAF9740107.1"/>
    <property type="molecule type" value="Genomic_DNA"/>
</dbReference>
<comment type="caution">
    <text evidence="1">The sequence shown here is derived from an EMBL/GenBank/DDBJ whole genome shotgun (WGS) entry which is preliminary data.</text>
</comment>
<protein>
    <submittedName>
        <fullName evidence="1">Uncharacterized protein</fullName>
    </submittedName>
</protein>
<organism evidence="1 2">
    <name type="scientific">Paraphaeosphaeria minitans</name>
    <dbReference type="NCBI Taxonomy" id="565426"/>
    <lineage>
        <taxon>Eukaryota</taxon>
        <taxon>Fungi</taxon>
        <taxon>Dikarya</taxon>
        <taxon>Ascomycota</taxon>
        <taxon>Pezizomycotina</taxon>
        <taxon>Dothideomycetes</taxon>
        <taxon>Pleosporomycetidae</taxon>
        <taxon>Pleosporales</taxon>
        <taxon>Massarineae</taxon>
        <taxon>Didymosphaeriaceae</taxon>
        <taxon>Paraphaeosphaeria</taxon>
    </lineage>
</organism>
<sequence>MDTLSGSFIIEIDGKPIAKVGSDTEDRMQATTGPDAAVFTLKDQRLRSGDWVLARATVENRSFLPKPVRWFKTGTEGEKLPVHPVTAHEDGTSYKIRFANAGLIAEDGNVLADLGGEIPSEVVVKMV</sequence>
<evidence type="ECO:0000313" key="1">
    <source>
        <dbReference type="EMBL" id="KAF9740107.1"/>
    </source>
</evidence>
<proteinExistence type="predicted"/>
<gene>
    <name evidence="1" type="ORF">PMIN01_02742</name>
</gene>